<gene>
    <name evidence="2" type="ORF">SDC9_211597</name>
</gene>
<organism evidence="2">
    <name type="scientific">bioreactor metagenome</name>
    <dbReference type="NCBI Taxonomy" id="1076179"/>
    <lineage>
        <taxon>unclassified sequences</taxon>
        <taxon>metagenomes</taxon>
        <taxon>ecological metagenomes</taxon>
    </lineage>
</organism>
<dbReference type="EMBL" id="VSSQ01143804">
    <property type="protein sequence ID" value="MPN63831.1"/>
    <property type="molecule type" value="Genomic_DNA"/>
</dbReference>
<evidence type="ECO:0000256" key="1">
    <source>
        <dbReference type="SAM" id="MobiDB-lite"/>
    </source>
</evidence>
<comment type="caution">
    <text evidence="2">The sequence shown here is derived from an EMBL/GenBank/DDBJ whole genome shotgun (WGS) entry which is preliminary data.</text>
</comment>
<accession>A0A645JJS9</accession>
<name>A0A645JJS9_9ZZZZ</name>
<feature type="region of interest" description="Disordered" evidence="1">
    <location>
        <begin position="1"/>
        <end position="23"/>
    </location>
</feature>
<evidence type="ECO:0000313" key="2">
    <source>
        <dbReference type="EMBL" id="MPN63831.1"/>
    </source>
</evidence>
<reference evidence="2" key="1">
    <citation type="submission" date="2019-08" db="EMBL/GenBank/DDBJ databases">
        <authorList>
            <person name="Kucharzyk K."/>
            <person name="Murdoch R.W."/>
            <person name="Higgins S."/>
            <person name="Loffler F."/>
        </authorList>
    </citation>
    <scope>NUCLEOTIDE SEQUENCE</scope>
</reference>
<proteinExistence type="predicted"/>
<feature type="compositionally biased region" description="Basic and acidic residues" evidence="1">
    <location>
        <begin position="8"/>
        <end position="22"/>
    </location>
</feature>
<protein>
    <submittedName>
        <fullName evidence="2">Uncharacterized protein</fullName>
    </submittedName>
</protein>
<sequence>MVDGVLVEEGKSDVRQGRDQKGNKQLCHQGSILERVSDQALPYLHVYFFGEFFFLLHIIHACSPPYRFSSCIRAISL</sequence>
<dbReference type="AlphaFoldDB" id="A0A645JJS9"/>